<evidence type="ECO:0000256" key="1">
    <source>
        <dbReference type="SAM" id="SignalP"/>
    </source>
</evidence>
<evidence type="ECO:0000313" key="2">
    <source>
        <dbReference type="EMBL" id="UNP31719.1"/>
    </source>
</evidence>
<proteinExistence type="predicted"/>
<reference evidence="2 3" key="1">
    <citation type="submission" date="2022-03" db="EMBL/GenBank/DDBJ databases">
        <title>Complete genome sequence of Lysobacter capsici VKM B-2533 and Lysobacter gummosus 10.1.1, promising sources of lytic agents.</title>
        <authorList>
            <person name="Tarlachkov S.V."/>
            <person name="Kudryakova I.V."/>
            <person name="Afoshin A.S."/>
            <person name="Leontyevskaya E.A."/>
            <person name="Leontyevskaya N.V."/>
        </authorList>
    </citation>
    <scope>NUCLEOTIDE SEQUENCE [LARGE SCALE GENOMIC DNA]</scope>
    <source>
        <strain evidence="2 3">10.1.1</strain>
    </source>
</reference>
<gene>
    <name evidence="2" type="ORF">MOV92_10915</name>
</gene>
<evidence type="ECO:0000313" key="3">
    <source>
        <dbReference type="Proteomes" id="UP000829194"/>
    </source>
</evidence>
<protein>
    <submittedName>
        <fullName evidence="2">Uncharacterized protein</fullName>
    </submittedName>
</protein>
<dbReference type="Proteomes" id="UP000829194">
    <property type="component" value="Chromosome"/>
</dbReference>
<feature type="chain" id="PRO_5045425117" evidence="1">
    <location>
        <begin position="25"/>
        <end position="69"/>
    </location>
</feature>
<keyword evidence="1" id="KW-0732">Signal</keyword>
<accession>A0ABY3XJB5</accession>
<organism evidence="2 3">
    <name type="scientific">Lysobacter gummosus</name>
    <dbReference type="NCBI Taxonomy" id="262324"/>
    <lineage>
        <taxon>Bacteria</taxon>
        <taxon>Pseudomonadati</taxon>
        <taxon>Pseudomonadota</taxon>
        <taxon>Gammaproteobacteria</taxon>
        <taxon>Lysobacterales</taxon>
        <taxon>Lysobacteraceae</taxon>
        <taxon>Lysobacter</taxon>
    </lineage>
</organism>
<keyword evidence="3" id="KW-1185">Reference proteome</keyword>
<dbReference type="EMBL" id="CP093547">
    <property type="protein sequence ID" value="UNP31719.1"/>
    <property type="molecule type" value="Genomic_DNA"/>
</dbReference>
<name>A0ABY3XJB5_9GAMM</name>
<sequence length="69" mass="7406">MKLRKLVVAAVAAFVFAGATAALAGPQLTPCQECRIAYNVCLYEGHGQRDAECLVEYNSCRAENGCPLE</sequence>
<feature type="signal peptide" evidence="1">
    <location>
        <begin position="1"/>
        <end position="24"/>
    </location>
</feature>
<dbReference type="RefSeq" id="WP_057942833.1">
    <property type="nucleotide sequence ID" value="NZ_CP011131.1"/>
</dbReference>